<evidence type="ECO:0000313" key="10">
    <source>
        <dbReference type="EMBL" id="MEK8025093.1"/>
    </source>
</evidence>
<dbReference type="InterPro" id="IPR035965">
    <property type="entry name" value="PAS-like_dom_sf"/>
</dbReference>
<keyword evidence="5 7" id="KW-0472">Membrane</keyword>
<dbReference type="EMBL" id="JBBUTF010000003">
    <property type="protein sequence ID" value="MEK8025093.1"/>
    <property type="molecule type" value="Genomic_DNA"/>
</dbReference>
<dbReference type="SUPFAM" id="SSF81606">
    <property type="entry name" value="PP2C-like"/>
    <property type="match status" value="1"/>
</dbReference>
<comment type="subcellular location">
    <subcellularLocation>
        <location evidence="1">Membrane</location>
        <topology evidence="1">Multi-pass membrane protein</topology>
    </subcellularLocation>
</comment>
<dbReference type="InterPro" id="IPR000014">
    <property type="entry name" value="PAS"/>
</dbReference>
<evidence type="ECO:0000256" key="1">
    <source>
        <dbReference type="ARBA" id="ARBA00004141"/>
    </source>
</evidence>
<dbReference type="RefSeq" id="WP_341372875.1">
    <property type="nucleotide sequence ID" value="NZ_JBBUTF010000003.1"/>
</dbReference>
<evidence type="ECO:0000259" key="9">
    <source>
        <dbReference type="PROSITE" id="PS50113"/>
    </source>
</evidence>
<feature type="domain" description="PAC" evidence="9">
    <location>
        <begin position="344"/>
        <end position="397"/>
    </location>
</feature>
<feature type="compositionally biased region" description="Basic and acidic residues" evidence="6">
    <location>
        <begin position="30"/>
        <end position="39"/>
    </location>
</feature>
<dbReference type="InterPro" id="IPR000700">
    <property type="entry name" value="PAS-assoc_C"/>
</dbReference>
<evidence type="ECO:0000259" key="8">
    <source>
        <dbReference type="PROSITE" id="PS50112"/>
    </source>
</evidence>
<dbReference type="InterPro" id="IPR001932">
    <property type="entry name" value="PPM-type_phosphatase-like_dom"/>
</dbReference>
<dbReference type="Gene3D" id="3.60.40.10">
    <property type="entry name" value="PPM-type phosphatase domain"/>
    <property type="match status" value="1"/>
</dbReference>
<dbReference type="Proteomes" id="UP001368500">
    <property type="component" value="Unassembled WGS sequence"/>
</dbReference>
<protein>
    <submittedName>
        <fullName evidence="10">SpoIIE family protein phosphatase</fullName>
    </submittedName>
</protein>
<dbReference type="PANTHER" id="PTHR43156">
    <property type="entry name" value="STAGE II SPORULATION PROTEIN E-RELATED"/>
    <property type="match status" value="1"/>
</dbReference>
<evidence type="ECO:0000256" key="4">
    <source>
        <dbReference type="ARBA" id="ARBA00022989"/>
    </source>
</evidence>
<dbReference type="InterPro" id="IPR036457">
    <property type="entry name" value="PPM-type-like_dom_sf"/>
</dbReference>
<comment type="caution">
    <text evidence="10">The sequence shown here is derived from an EMBL/GenBank/DDBJ whole genome shotgun (WGS) entry which is preliminary data.</text>
</comment>
<feature type="region of interest" description="Disordered" evidence="6">
    <location>
        <begin position="1"/>
        <end position="39"/>
    </location>
</feature>
<dbReference type="Pfam" id="PF07228">
    <property type="entry name" value="SpoIIE"/>
    <property type="match status" value="1"/>
</dbReference>
<feature type="domain" description="PAS" evidence="8">
    <location>
        <begin position="267"/>
        <end position="322"/>
    </location>
</feature>
<gene>
    <name evidence="10" type="ORF">AACH11_03845</name>
</gene>
<dbReference type="InterPro" id="IPR029095">
    <property type="entry name" value="NarX-like_N"/>
</dbReference>
<dbReference type="Gene3D" id="3.30.450.20">
    <property type="entry name" value="PAS domain"/>
    <property type="match status" value="1"/>
</dbReference>
<keyword evidence="11" id="KW-1185">Reference proteome</keyword>
<reference evidence="10 11" key="1">
    <citation type="submission" date="2024-04" db="EMBL/GenBank/DDBJ databases">
        <title>Novel species of the genus Ideonella isolated from streams.</title>
        <authorList>
            <person name="Lu H."/>
        </authorList>
    </citation>
    <scope>NUCLEOTIDE SEQUENCE [LARGE SCALE GENOMIC DNA]</scope>
    <source>
        <strain evidence="10 11">BYS139W</strain>
    </source>
</reference>
<sequence>MAALLSDAATLPLNATDRSTPSPGAPASSRRPDDAASSLADRDVSQLTRGVWLRSITGLLLIALLATATFLILHDVLSINRSAATVVNISGRQRMLSQRAALFATRLVVARDAEERAALRRELDRVTRLMQSSHEGLTRGSAALGLPATLSPALQALYFGSPAQLDRQVRDYLDHLHGLMRHVDQQPGTLPPQLQAITAAASGVLLKTLDDAVVQYEQESAAEVARAIRYEQIVYGGTLLALLLEAALIYRPLVARVRRATERLLRQQQFSDQVIDTSQALIIGLEPSGRIALFNQHSQQVSGRSEAEVRGQDFFSTFLPPQLAADAVVRRQFLGRVEPGAQAPRTETPLLTHDGRHLTIEWSNTELRDPLSGRTLLHLATGVDITARKQAQQALQQALQRTEALGARLRQEVAHAAQLQRAMLPPPEITLPGLQGLARLTTSTEVGGDYYDHYAVDGRHAVFLIGDVSGHGVASGTLVSAAKMAVHQLANQGETDPAAILEHLNEALLTASHDSMFMTLLACSLDARTGRLRVANAGHVFPYVWIEADQGWGMVEAEGLPLGRVQQPAYAAIAFDIAPGDRLFLYTDGVIEQEDRQRQPFGSEGLEALLYRQASADPATLVEQVFSAVQRHAGRPHFDDDVTALCLAHTGRVEGAPVLPGRLASARDLLQVEAAAVAEAGGLPAPVARQRVVATHASGTLLPLLPALCAAGIRRVLPDDQPFLRALGWQALLAQHTLDDGDDLARWIPAPRQSGDWPLGHSDDKATTLTALGDWLAGLALTAEAAGRPLPEGLADIVRLMADELIENGLYGAPLDATGQKRHAKGTVREVAAHEGLRLQIRHDGQRLGLSMSDHWGTFTPAVFLRRLALNAGQQGLEAGIGGAGLYLMWRMSDYLQIRVQPQRRSQITLLWSLQQAPDPERDSGFQFLYHHELGELPDSASA</sequence>
<dbReference type="PANTHER" id="PTHR43156:SF2">
    <property type="entry name" value="STAGE II SPORULATION PROTEIN E"/>
    <property type="match status" value="1"/>
</dbReference>
<dbReference type="Pfam" id="PF08448">
    <property type="entry name" value="PAS_4"/>
    <property type="match status" value="1"/>
</dbReference>
<evidence type="ECO:0000256" key="7">
    <source>
        <dbReference type="SAM" id="Phobius"/>
    </source>
</evidence>
<dbReference type="Pfam" id="PF13675">
    <property type="entry name" value="PilJ"/>
    <property type="match status" value="1"/>
</dbReference>
<evidence type="ECO:0000256" key="2">
    <source>
        <dbReference type="ARBA" id="ARBA00022692"/>
    </source>
</evidence>
<feature type="compositionally biased region" description="Low complexity" evidence="6">
    <location>
        <begin position="18"/>
        <end position="29"/>
    </location>
</feature>
<dbReference type="PROSITE" id="PS50113">
    <property type="entry name" value="PAC"/>
    <property type="match status" value="1"/>
</dbReference>
<evidence type="ECO:0000256" key="5">
    <source>
        <dbReference type="ARBA" id="ARBA00023136"/>
    </source>
</evidence>
<organism evidence="10 11">
    <name type="scientific">Pseudaquabacterium rugosum</name>
    <dbReference type="NCBI Taxonomy" id="2984194"/>
    <lineage>
        <taxon>Bacteria</taxon>
        <taxon>Pseudomonadati</taxon>
        <taxon>Pseudomonadota</taxon>
        <taxon>Betaproteobacteria</taxon>
        <taxon>Burkholderiales</taxon>
        <taxon>Sphaerotilaceae</taxon>
        <taxon>Pseudaquabacterium</taxon>
    </lineage>
</organism>
<evidence type="ECO:0000313" key="11">
    <source>
        <dbReference type="Proteomes" id="UP001368500"/>
    </source>
</evidence>
<dbReference type="SUPFAM" id="SSF55785">
    <property type="entry name" value="PYP-like sensor domain (PAS domain)"/>
    <property type="match status" value="1"/>
</dbReference>
<dbReference type="PROSITE" id="PS50112">
    <property type="entry name" value="PAS"/>
    <property type="match status" value="1"/>
</dbReference>
<dbReference type="InterPro" id="IPR013656">
    <property type="entry name" value="PAS_4"/>
</dbReference>
<evidence type="ECO:0000256" key="3">
    <source>
        <dbReference type="ARBA" id="ARBA00022801"/>
    </source>
</evidence>
<name>A0ABU9B8U8_9BURK</name>
<keyword evidence="3" id="KW-0378">Hydrolase</keyword>
<evidence type="ECO:0000256" key="6">
    <source>
        <dbReference type="SAM" id="MobiDB-lite"/>
    </source>
</evidence>
<dbReference type="InterPro" id="IPR052016">
    <property type="entry name" value="Bact_Sigma-Reg"/>
</dbReference>
<proteinExistence type="predicted"/>
<accession>A0ABU9B8U8</accession>
<keyword evidence="2 7" id="KW-0812">Transmembrane</keyword>
<dbReference type="NCBIfam" id="TIGR00229">
    <property type="entry name" value="sensory_box"/>
    <property type="match status" value="1"/>
</dbReference>
<feature type="transmembrane region" description="Helical" evidence="7">
    <location>
        <begin position="51"/>
        <end position="73"/>
    </location>
</feature>
<keyword evidence="4 7" id="KW-1133">Transmembrane helix</keyword>
<dbReference type="CDD" id="cd00130">
    <property type="entry name" value="PAS"/>
    <property type="match status" value="1"/>
</dbReference>
<feature type="transmembrane region" description="Helical" evidence="7">
    <location>
        <begin position="233"/>
        <end position="253"/>
    </location>
</feature>
<dbReference type="SMART" id="SM00331">
    <property type="entry name" value="PP2C_SIG"/>
    <property type="match status" value="1"/>
</dbReference>